<dbReference type="Proteomes" id="UP001295463">
    <property type="component" value="Chromosome"/>
</dbReference>
<proteinExistence type="predicted"/>
<dbReference type="GO" id="GO:0019159">
    <property type="term" value="F:nicotinamide-nucleotide amidase activity"/>
    <property type="evidence" value="ECO:0007669"/>
    <property type="project" value="UniProtKB-EC"/>
</dbReference>
<accession>A0ABM9DDG1</accession>
<dbReference type="EC" id="3.5.1.42" evidence="2"/>
<dbReference type="InterPro" id="IPR008136">
    <property type="entry name" value="CinA_C"/>
</dbReference>
<dbReference type="Gene3D" id="3.90.950.20">
    <property type="entry name" value="CinA-like"/>
    <property type="match status" value="1"/>
</dbReference>
<keyword evidence="3" id="KW-1185">Reference proteome</keyword>
<dbReference type="InterPro" id="IPR036653">
    <property type="entry name" value="CinA-like_C"/>
</dbReference>
<organism evidence="2 3">
    <name type="scientific">Trichlorobacter ammonificans</name>
    <dbReference type="NCBI Taxonomy" id="2916410"/>
    <lineage>
        <taxon>Bacteria</taxon>
        <taxon>Pseudomonadati</taxon>
        <taxon>Thermodesulfobacteriota</taxon>
        <taxon>Desulfuromonadia</taxon>
        <taxon>Geobacterales</taxon>
        <taxon>Geobacteraceae</taxon>
        <taxon>Trichlorobacter</taxon>
    </lineage>
</organism>
<keyword evidence="2" id="KW-0378">Hydrolase</keyword>
<dbReference type="EMBL" id="OW150024">
    <property type="protein sequence ID" value="CAH2032416.1"/>
    <property type="molecule type" value="Genomic_DNA"/>
</dbReference>
<sequence>MTAVDEVVADLLRSSGLTLALAESCTGGIIAARITAVPGSSTYFRLGIVAYHNDAKQQMLGVPSALLAEHGAVSGPVAHAMAAGARAAADSDLALAVTGIAGPGGGTAEKPVGTVFIALADRTGCTAHRYQFQGTRDDIRLQTTEEALFLLKNRLLMIKSPVN</sequence>
<name>A0ABM9DDG1_9BACT</name>
<feature type="domain" description="CinA C-terminal" evidence="1">
    <location>
        <begin position="3"/>
        <end position="154"/>
    </location>
</feature>
<evidence type="ECO:0000313" key="2">
    <source>
        <dbReference type="EMBL" id="CAH2032416.1"/>
    </source>
</evidence>
<dbReference type="Pfam" id="PF02464">
    <property type="entry name" value="CinA"/>
    <property type="match status" value="1"/>
</dbReference>
<reference evidence="2 3" key="1">
    <citation type="submission" date="2022-03" db="EMBL/GenBank/DDBJ databases">
        <authorList>
            <person name="Koch H."/>
        </authorList>
    </citation>
    <scope>NUCLEOTIDE SEQUENCE [LARGE SCALE GENOMIC DNA]</scope>
    <source>
        <strain evidence="2 3">G1</strain>
    </source>
</reference>
<protein>
    <submittedName>
        <fullName evidence="2">NMN aminohydrolase</fullName>
        <ecNumber evidence="2">3.5.1.42</ecNumber>
    </submittedName>
</protein>
<dbReference type="NCBIfam" id="TIGR00199">
    <property type="entry name" value="PncC_domain"/>
    <property type="match status" value="1"/>
</dbReference>
<evidence type="ECO:0000259" key="1">
    <source>
        <dbReference type="Pfam" id="PF02464"/>
    </source>
</evidence>
<dbReference type="SUPFAM" id="SSF142433">
    <property type="entry name" value="CinA-like"/>
    <property type="match status" value="1"/>
</dbReference>
<evidence type="ECO:0000313" key="3">
    <source>
        <dbReference type="Proteomes" id="UP001295463"/>
    </source>
</evidence>
<gene>
    <name evidence="2" type="primary">pncC</name>
    <name evidence="2" type="ORF">GEAMG1_2580</name>
</gene>